<dbReference type="Proteomes" id="UP000730482">
    <property type="component" value="Unassembled WGS sequence"/>
</dbReference>
<gene>
    <name evidence="3" type="ORF">KGQ19_01570</name>
</gene>
<keyword evidence="2" id="KW-0472">Membrane</keyword>
<feature type="region of interest" description="Disordered" evidence="1">
    <location>
        <begin position="113"/>
        <end position="169"/>
    </location>
</feature>
<dbReference type="PANTHER" id="PTHR36394:SF1">
    <property type="entry name" value="OS01G0277700 PROTEIN"/>
    <property type="match status" value="1"/>
</dbReference>
<evidence type="ECO:0008006" key="5">
    <source>
        <dbReference type="Google" id="ProtNLM"/>
    </source>
</evidence>
<dbReference type="PANTHER" id="PTHR36394">
    <property type="entry name" value="OS01G0277700 PROTEIN"/>
    <property type="match status" value="1"/>
</dbReference>
<name>A0ABS5KH35_9ACTN</name>
<comment type="caution">
    <text evidence="3">The sequence shown here is derived from an EMBL/GenBank/DDBJ whole genome shotgun (WGS) entry which is preliminary data.</text>
</comment>
<feature type="transmembrane region" description="Helical" evidence="2">
    <location>
        <begin position="52"/>
        <end position="79"/>
    </location>
</feature>
<sequence length="264" mass="27396">MRRWEAMLGAVKTLPALMLAAAGVGFGHAVMPDHWMPLAVLSRTRRYSTRRTVRLSLAAGVTHVLVSLLLGAVLIVVGLQFRDTVSRHTDLVIGGILLVTGLVFLAMELGGRGHGHSHGHSHGPDGHGHGSDGHGHDDHSHDDHSHGAGNDHRDHDHHERDQGRDHNRDHNRGRFAVLIPFGAAASPDLTILPVFLAAGALGTGAAIGSLTAFAGATIATIVGLTVAAAAGAKLVTASWIDRGANLLTAGTLLLVGGLVATGLI</sequence>
<keyword evidence="4" id="KW-1185">Reference proteome</keyword>
<evidence type="ECO:0000313" key="3">
    <source>
        <dbReference type="EMBL" id="MBS2545549.1"/>
    </source>
</evidence>
<protein>
    <recommendedName>
        <fullName evidence="5">High-affinity nickel-transporter</fullName>
    </recommendedName>
</protein>
<feature type="transmembrane region" description="Helical" evidence="2">
    <location>
        <begin position="175"/>
        <end position="201"/>
    </location>
</feature>
<dbReference type="EMBL" id="JAAFYZ010000003">
    <property type="protein sequence ID" value="MBS2545549.1"/>
    <property type="molecule type" value="Genomic_DNA"/>
</dbReference>
<reference evidence="3 4" key="1">
    <citation type="submission" date="2020-02" db="EMBL/GenBank/DDBJ databases">
        <title>Acidophilic actinobacteria isolated from forest soil.</title>
        <authorList>
            <person name="Golinska P."/>
        </authorList>
    </citation>
    <scope>NUCLEOTIDE SEQUENCE [LARGE SCALE GENOMIC DNA]</scope>
    <source>
        <strain evidence="3 4">NL8</strain>
    </source>
</reference>
<keyword evidence="2" id="KW-0812">Transmembrane</keyword>
<evidence type="ECO:0000256" key="1">
    <source>
        <dbReference type="SAM" id="MobiDB-lite"/>
    </source>
</evidence>
<accession>A0ABS5KH35</accession>
<feature type="compositionally biased region" description="Basic and acidic residues" evidence="1">
    <location>
        <begin position="122"/>
        <end position="169"/>
    </location>
</feature>
<feature type="transmembrane region" description="Helical" evidence="2">
    <location>
        <begin position="207"/>
        <end position="232"/>
    </location>
</feature>
<feature type="transmembrane region" description="Helical" evidence="2">
    <location>
        <begin position="244"/>
        <end position="263"/>
    </location>
</feature>
<proteinExistence type="predicted"/>
<organism evidence="3 4">
    <name type="scientific">Catenulispora pinistramenti</name>
    <dbReference type="NCBI Taxonomy" id="2705254"/>
    <lineage>
        <taxon>Bacteria</taxon>
        <taxon>Bacillati</taxon>
        <taxon>Actinomycetota</taxon>
        <taxon>Actinomycetes</taxon>
        <taxon>Catenulisporales</taxon>
        <taxon>Catenulisporaceae</taxon>
        <taxon>Catenulispora</taxon>
    </lineage>
</organism>
<evidence type="ECO:0000313" key="4">
    <source>
        <dbReference type="Proteomes" id="UP000730482"/>
    </source>
</evidence>
<keyword evidence="2" id="KW-1133">Transmembrane helix</keyword>
<evidence type="ECO:0000256" key="2">
    <source>
        <dbReference type="SAM" id="Phobius"/>
    </source>
</evidence>
<feature type="transmembrane region" description="Helical" evidence="2">
    <location>
        <begin position="6"/>
        <end position="31"/>
    </location>
</feature>
<feature type="transmembrane region" description="Helical" evidence="2">
    <location>
        <begin position="91"/>
        <end position="110"/>
    </location>
</feature>